<keyword evidence="3" id="KW-1185">Reference proteome</keyword>
<evidence type="ECO:0000313" key="3">
    <source>
        <dbReference type="Proteomes" id="UP000249016"/>
    </source>
</evidence>
<keyword evidence="1" id="KW-1133">Transmembrane helix</keyword>
<keyword evidence="1" id="KW-0472">Membrane</keyword>
<comment type="caution">
    <text evidence="2">The sequence shown here is derived from an EMBL/GenBank/DDBJ whole genome shotgun (WGS) entry which is preliminary data.</text>
</comment>
<dbReference type="OrthoDB" id="1451596at2"/>
<dbReference type="RefSeq" id="WP_111343628.1">
    <property type="nucleotide sequence ID" value="NZ_QLII01000001.1"/>
</dbReference>
<reference evidence="2 3" key="1">
    <citation type="submission" date="2018-06" db="EMBL/GenBank/DDBJ databases">
        <title>Spirosoma sp. HMF3257 Genome sequencing and assembly.</title>
        <authorList>
            <person name="Kang H."/>
            <person name="Cha I."/>
            <person name="Kim H."/>
            <person name="Kang J."/>
            <person name="Joh K."/>
        </authorList>
    </citation>
    <scope>NUCLEOTIDE SEQUENCE [LARGE SCALE GENOMIC DNA]</scope>
    <source>
        <strain evidence="2 3">HMF3257</strain>
    </source>
</reference>
<sequence length="152" mass="17715">MGVLKDFHNQSLLDPIEGTLFSVDQPRLSLFSIKIQAQDKAETLKFIQQEWDKYFPEKGFSYQFLDERLAQLYEREQRLSKLIGYFAGLAILLSCLGLYGLVSLVTQQKTKEIGIRKVLGHPFRVLLACCPETSLFWYWWRWSLPRPLPGGR</sequence>
<feature type="transmembrane region" description="Helical" evidence="1">
    <location>
        <begin position="82"/>
        <end position="102"/>
    </location>
</feature>
<evidence type="ECO:0000256" key="1">
    <source>
        <dbReference type="SAM" id="Phobius"/>
    </source>
</evidence>
<dbReference type="Proteomes" id="UP000249016">
    <property type="component" value="Unassembled WGS sequence"/>
</dbReference>
<accession>A0A327NLT2</accession>
<proteinExistence type="predicted"/>
<dbReference type="EMBL" id="QLII01000001">
    <property type="protein sequence ID" value="RAI75329.1"/>
    <property type="molecule type" value="Genomic_DNA"/>
</dbReference>
<dbReference type="AlphaFoldDB" id="A0A327NLT2"/>
<evidence type="ECO:0000313" key="2">
    <source>
        <dbReference type="EMBL" id="RAI75329.1"/>
    </source>
</evidence>
<keyword evidence="1" id="KW-0812">Transmembrane</keyword>
<gene>
    <name evidence="2" type="ORF">HMF3257_16135</name>
</gene>
<organism evidence="2 3">
    <name type="scientific">Spirosoma telluris</name>
    <dbReference type="NCBI Taxonomy" id="2183553"/>
    <lineage>
        <taxon>Bacteria</taxon>
        <taxon>Pseudomonadati</taxon>
        <taxon>Bacteroidota</taxon>
        <taxon>Cytophagia</taxon>
        <taxon>Cytophagales</taxon>
        <taxon>Cytophagaceae</taxon>
        <taxon>Spirosoma</taxon>
    </lineage>
</organism>
<feature type="transmembrane region" description="Helical" evidence="1">
    <location>
        <begin position="123"/>
        <end position="140"/>
    </location>
</feature>
<protein>
    <recommendedName>
        <fullName evidence="4">FtsX-like permease family protein</fullName>
    </recommendedName>
</protein>
<evidence type="ECO:0008006" key="4">
    <source>
        <dbReference type="Google" id="ProtNLM"/>
    </source>
</evidence>
<name>A0A327NLT2_9BACT</name>